<sequence length="208" mass="22493">MPEGTRAVLEGNEINRALTRIAHEVLERTKGGQDVTLLGIPSRGVPLARRLARLIERVEDRTVPAGSLDITMYRDDLRSAPVRALGRTEIPVGGLDDRVVVLVDDVLFSGRTVRAALDALGDLGRPRAVQLAVLVDRGHRELPIRADYVGKNLPTSLRESVTVRLDETDGYDAVLLGPARPSPSTTLNRRPAAEEPPSSSPSTTEGND</sequence>
<evidence type="ECO:0000256" key="1">
    <source>
        <dbReference type="ARBA" id="ARBA00005565"/>
    </source>
</evidence>
<comment type="catalytic activity">
    <reaction evidence="4">
        <text>UMP + diphosphate = 5-phospho-alpha-D-ribose 1-diphosphate + uracil</text>
        <dbReference type="Rhea" id="RHEA:13017"/>
        <dbReference type="ChEBI" id="CHEBI:17568"/>
        <dbReference type="ChEBI" id="CHEBI:33019"/>
        <dbReference type="ChEBI" id="CHEBI:57865"/>
        <dbReference type="ChEBI" id="CHEBI:58017"/>
        <dbReference type="EC" id="2.4.2.9"/>
    </reaction>
</comment>
<dbReference type="EC" id="2.4.2.9" evidence="4"/>
<evidence type="ECO:0000256" key="2">
    <source>
        <dbReference type="ARBA" id="ARBA00023015"/>
    </source>
</evidence>
<comment type="similarity">
    <text evidence="1 4">Belongs to the purine/pyrimidine phosphoribosyltransferase family. PyrR subfamily.</text>
</comment>
<keyword evidence="4 7" id="KW-0808">Transferase</keyword>
<dbReference type="HAMAP" id="MF_01219">
    <property type="entry name" value="PyrR"/>
    <property type="match status" value="1"/>
</dbReference>
<feature type="region of interest" description="Disordered" evidence="5">
    <location>
        <begin position="174"/>
        <end position="208"/>
    </location>
</feature>
<dbReference type="GO" id="GO:0004845">
    <property type="term" value="F:uracil phosphoribosyltransferase activity"/>
    <property type="evidence" value="ECO:0007669"/>
    <property type="project" value="UniProtKB-UniRule"/>
</dbReference>
<dbReference type="GO" id="GO:0006355">
    <property type="term" value="P:regulation of DNA-templated transcription"/>
    <property type="evidence" value="ECO:0007669"/>
    <property type="project" value="UniProtKB-UniRule"/>
</dbReference>
<gene>
    <name evidence="4" type="primary">pyrR</name>
    <name evidence="7" type="ORF">HNR06_000451</name>
</gene>
<dbReference type="RefSeq" id="WP_179809020.1">
    <property type="nucleotide sequence ID" value="NZ_JACCHL010000001.1"/>
</dbReference>
<dbReference type="InterPro" id="IPR023050">
    <property type="entry name" value="PyrR"/>
</dbReference>
<dbReference type="Pfam" id="PF00156">
    <property type="entry name" value="Pribosyltran"/>
    <property type="match status" value="1"/>
</dbReference>
<comment type="caution">
    <text evidence="7">The sequence shown here is derived from an EMBL/GenBank/DDBJ whole genome shotgun (WGS) entry which is preliminary data.</text>
</comment>
<dbReference type="Proteomes" id="UP000584931">
    <property type="component" value="Unassembled WGS sequence"/>
</dbReference>
<evidence type="ECO:0000313" key="8">
    <source>
        <dbReference type="Proteomes" id="UP000584931"/>
    </source>
</evidence>
<dbReference type="PANTHER" id="PTHR11608:SF0">
    <property type="entry name" value="BIFUNCTIONAL PROTEIN PYRR"/>
    <property type="match status" value="1"/>
</dbReference>
<comment type="function">
    <text evidence="4">Regulates the transcription of the pyrimidine nucleotide (pyr) operon in response to exogenous pyrimidines.</text>
</comment>
<dbReference type="NCBIfam" id="NF003547">
    <property type="entry name" value="PRK05205.1-3"/>
    <property type="match status" value="1"/>
</dbReference>
<dbReference type="InterPro" id="IPR050137">
    <property type="entry name" value="PyrR_bifunctional"/>
</dbReference>
<evidence type="ECO:0000256" key="5">
    <source>
        <dbReference type="SAM" id="MobiDB-lite"/>
    </source>
</evidence>
<dbReference type="AlphaFoldDB" id="A0A7Y9X9H7"/>
<comment type="function">
    <text evidence="4">Also displays a weak uracil phosphoribosyltransferase activity which is not physiologically significant.</text>
</comment>
<dbReference type="SUPFAM" id="SSF53271">
    <property type="entry name" value="PRTase-like"/>
    <property type="match status" value="1"/>
</dbReference>
<keyword evidence="2 4" id="KW-0805">Transcription regulation</keyword>
<dbReference type="InterPro" id="IPR000836">
    <property type="entry name" value="PRTase_dom"/>
</dbReference>
<evidence type="ECO:0000313" key="7">
    <source>
        <dbReference type="EMBL" id="NYH50862.1"/>
    </source>
</evidence>
<accession>A0A7Y9X9H7</accession>
<keyword evidence="3 4" id="KW-0804">Transcription</keyword>
<dbReference type="Gene3D" id="3.40.50.2020">
    <property type="match status" value="1"/>
</dbReference>
<keyword evidence="4 7" id="KW-0328">Glycosyltransferase</keyword>
<dbReference type="NCBIfam" id="NF003549">
    <property type="entry name" value="PRK05205.1-5"/>
    <property type="match status" value="1"/>
</dbReference>
<feature type="domain" description="Phosphoribosyltransferase" evidence="6">
    <location>
        <begin position="7"/>
        <end position="152"/>
    </location>
</feature>
<proteinExistence type="inferred from homology"/>
<evidence type="ECO:0000256" key="4">
    <source>
        <dbReference type="HAMAP-Rule" id="MF_01219"/>
    </source>
</evidence>
<name>A0A7Y9X9H7_9ACTN</name>
<feature type="short sequence motif" description="PRPP-binding" evidence="4">
    <location>
        <begin position="100"/>
        <end position="112"/>
    </location>
</feature>
<dbReference type="InterPro" id="IPR029057">
    <property type="entry name" value="PRTase-like"/>
</dbReference>
<dbReference type="EMBL" id="JACCHL010000001">
    <property type="protein sequence ID" value="NYH50862.1"/>
    <property type="molecule type" value="Genomic_DNA"/>
</dbReference>
<evidence type="ECO:0000259" key="6">
    <source>
        <dbReference type="Pfam" id="PF00156"/>
    </source>
</evidence>
<evidence type="ECO:0000256" key="3">
    <source>
        <dbReference type="ARBA" id="ARBA00023163"/>
    </source>
</evidence>
<feature type="compositionally biased region" description="Low complexity" evidence="5">
    <location>
        <begin position="195"/>
        <end position="208"/>
    </location>
</feature>
<reference evidence="7 8" key="1">
    <citation type="submission" date="2020-07" db="EMBL/GenBank/DDBJ databases">
        <title>Sequencing the genomes of 1000 actinobacteria strains.</title>
        <authorList>
            <person name="Klenk H.-P."/>
        </authorList>
    </citation>
    <scope>NUCLEOTIDE SEQUENCE [LARGE SCALE GENOMIC DNA]</scope>
    <source>
        <strain evidence="7 8">DSM 45278</strain>
    </source>
</reference>
<protein>
    <recommendedName>
        <fullName evidence="4">Bifunctional protein PyrR</fullName>
    </recommendedName>
    <domain>
        <recommendedName>
            <fullName evidence="4">Pyrimidine operon regulatory protein</fullName>
        </recommendedName>
    </domain>
    <domain>
        <recommendedName>
            <fullName evidence="4">Uracil phosphoribosyltransferase</fullName>
            <shortName evidence="4">UPRTase</shortName>
            <ecNumber evidence="4">2.4.2.9</ecNumber>
        </recommendedName>
    </domain>
</protein>
<dbReference type="PANTHER" id="PTHR11608">
    <property type="entry name" value="BIFUNCTIONAL PROTEIN PYRR"/>
    <property type="match status" value="1"/>
</dbReference>
<organism evidence="7 8">
    <name type="scientific">Nocardiopsis sinuspersici</name>
    <dbReference type="NCBI Taxonomy" id="501010"/>
    <lineage>
        <taxon>Bacteria</taxon>
        <taxon>Bacillati</taxon>
        <taxon>Actinomycetota</taxon>
        <taxon>Actinomycetes</taxon>
        <taxon>Streptosporangiales</taxon>
        <taxon>Nocardiopsidaceae</taxon>
        <taxon>Nocardiopsis</taxon>
    </lineage>
</organism>
<dbReference type="FunFam" id="3.40.50.2020:FF:000020">
    <property type="entry name" value="Bifunctional protein PyrR"/>
    <property type="match status" value="1"/>
</dbReference>